<organism evidence="4 5">
    <name type="scientific">Thiolapillus brandeum</name>
    <dbReference type="NCBI Taxonomy" id="1076588"/>
    <lineage>
        <taxon>Bacteria</taxon>
        <taxon>Pseudomonadati</taxon>
        <taxon>Pseudomonadota</taxon>
        <taxon>Gammaproteobacteria</taxon>
        <taxon>Chromatiales</taxon>
        <taxon>Sedimenticolaceae</taxon>
        <taxon>Thiolapillus</taxon>
    </lineage>
</organism>
<dbReference type="GO" id="GO:0016787">
    <property type="term" value="F:hydrolase activity"/>
    <property type="evidence" value="ECO:0007669"/>
    <property type="project" value="UniProtKB-UniRule"/>
</dbReference>
<keyword evidence="2" id="KW-0442">Lipid degradation</keyword>
<keyword evidence="1 2" id="KW-0443">Lipid metabolism</keyword>
<dbReference type="KEGG" id="tbn:TBH_C1702"/>
<dbReference type="SUPFAM" id="SSF52151">
    <property type="entry name" value="FabD/lysophospholipase-like"/>
    <property type="match status" value="1"/>
</dbReference>
<accession>A0A7U6JHM2</accession>
<reference evidence="4 5" key="1">
    <citation type="journal article" date="2014" name="PLoS ONE">
        <title>Physiological and genomic features of a novel sulfur-oxidizing gammaproteobacterium belonging to a previously uncultivated symbiotic lineage isolated from a hydrothermal vent.</title>
        <authorList>
            <person name="Nunoura T."/>
            <person name="Takaki Y."/>
            <person name="Kazama H."/>
            <person name="Kakuta J."/>
            <person name="Shimamura S."/>
            <person name="Makita H."/>
            <person name="Hirai M."/>
            <person name="Miyazaki M."/>
            <person name="Takai K."/>
        </authorList>
    </citation>
    <scope>NUCLEOTIDE SEQUENCE [LARGE SCALE GENOMIC DNA]</scope>
    <source>
        <strain evidence="4 5">Hiromi1</strain>
    </source>
</reference>
<feature type="short sequence motif" description="DGA/G" evidence="2">
    <location>
        <begin position="289"/>
        <end position="291"/>
    </location>
</feature>
<evidence type="ECO:0000256" key="1">
    <source>
        <dbReference type="ARBA" id="ARBA00023098"/>
    </source>
</evidence>
<dbReference type="GO" id="GO:0016042">
    <property type="term" value="P:lipid catabolic process"/>
    <property type="evidence" value="ECO:0007669"/>
    <property type="project" value="UniProtKB-UniRule"/>
</dbReference>
<dbReference type="Pfam" id="PF01734">
    <property type="entry name" value="Patatin"/>
    <property type="match status" value="1"/>
</dbReference>
<dbReference type="PROSITE" id="PS51635">
    <property type="entry name" value="PNPLA"/>
    <property type="match status" value="1"/>
</dbReference>
<feature type="active site" description="Proton acceptor" evidence="2">
    <location>
        <position position="289"/>
    </location>
</feature>
<protein>
    <submittedName>
        <fullName evidence="4">Patatin-like phospholipase family protein</fullName>
    </submittedName>
</protein>
<dbReference type="EMBL" id="AP012273">
    <property type="protein sequence ID" value="BAO44619.1"/>
    <property type="molecule type" value="Genomic_DNA"/>
</dbReference>
<evidence type="ECO:0000259" key="3">
    <source>
        <dbReference type="PROSITE" id="PS51635"/>
    </source>
</evidence>
<dbReference type="InterPro" id="IPR016035">
    <property type="entry name" value="Acyl_Trfase/lysoPLipase"/>
</dbReference>
<feature type="active site" description="Nucleophile" evidence="2">
    <location>
        <position position="104"/>
    </location>
</feature>
<proteinExistence type="predicted"/>
<sequence length="458" mass="51457">MMSFRLIWVFVASLLILAGCSSIGKVENQPLESLSAVKPRYSASEYDRQHPPGDTLMVLAFSGGGTRAAAMSYGVLEELRDTPLRKNGTDGRLLDEVDRISSVSGGSFTSAYYGLFGDRIFKDFREVFLYKDVQGELTDLVLGFVDLVRRLFTTESRTELAIRYYDKNIFEGKTFADLARSSGPFVLINASDLNSRSQFIFIQPQFDFLCSDLSRFKVARAVAASSAVPVVFAPILIKRHDDCHMAKPKWLQAAEVRARETDDQRLKEAVESLDFYLDPDNPPYATLVDGGITDNLGLRTILRNVGLSGGVVNMQKHALRPEVPPRRIVIIVVNASVTSATDIGKTLTLPSIADTLTAVTDMQLHLYNTETNELLKQELMQWARKLSAATNSPVDSYYINIDATNLKDEKERVYFNKIPTSFSLEKEQADRLIALARRMLKNNPEFRRLLHDLYEQQQ</sequence>
<dbReference type="Proteomes" id="UP000031631">
    <property type="component" value="Chromosome"/>
</dbReference>
<gene>
    <name evidence="4" type="ORF">TBH_C1702</name>
</gene>
<comment type="caution">
    <text evidence="2">Lacks conserved residue(s) required for the propagation of feature annotation.</text>
</comment>
<keyword evidence="5" id="KW-1185">Reference proteome</keyword>
<keyword evidence="2" id="KW-0378">Hydrolase</keyword>
<evidence type="ECO:0000313" key="4">
    <source>
        <dbReference type="EMBL" id="BAO44619.1"/>
    </source>
</evidence>
<dbReference type="PROSITE" id="PS51257">
    <property type="entry name" value="PROKAR_LIPOPROTEIN"/>
    <property type="match status" value="1"/>
</dbReference>
<dbReference type="AlphaFoldDB" id="A0A7U6JHM2"/>
<name>A0A7U6JHM2_9GAMM</name>
<evidence type="ECO:0000256" key="2">
    <source>
        <dbReference type="PROSITE-ProRule" id="PRU01161"/>
    </source>
</evidence>
<dbReference type="InterPro" id="IPR002641">
    <property type="entry name" value="PNPLA_dom"/>
</dbReference>
<dbReference type="Gene3D" id="3.40.1090.10">
    <property type="entry name" value="Cytosolic phospholipase A2 catalytic domain"/>
    <property type="match status" value="1"/>
</dbReference>
<evidence type="ECO:0000313" key="5">
    <source>
        <dbReference type="Proteomes" id="UP000031631"/>
    </source>
</evidence>
<feature type="domain" description="PNPLA" evidence="3">
    <location>
        <begin position="59"/>
        <end position="302"/>
    </location>
</feature>